<feature type="domain" description="Peptidase M28" evidence="4">
    <location>
        <begin position="329"/>
        <end position="525"/>
    </location>
</feature>
<dbReference type="InterPro" id="IPR036757">
    <property type="entry name" value="TFR-like_dimer_dom_sf"/>
</dbReference>
<organism evidence="5 6">
    <name type="scientific">Flavilitoribacter nigricans (strain ATCC 23147 / DSM 23189 / NBRC 102662 / NCIMB 1420 / SS-2)</name>
    <name type="common">Lewinella nigricans</name>
    <dbReference type="NCBI Taxonomy" id="1122177"/>
    <lineage>
        <taxon>Bacteria</taxon>
        <taxon>Pseudomonadati</taxon>
        <taxon>Bacteroidota</taxon>
        <taxon>Saprospiria</taxon>
        <taxon>Saprospirales</taxon>
        <taxon>Lewinellaceae</taxon>
        <taxon>Flavilitoribacter</taxon>
    </lineage>
</organism>
<keyword evidence="6" id="KW-1185">Reference proteome</keyword>
<dbReference type="AlphaFoldDB" id="A0A2D0N4D3"/>
<dbReference type="InterPro" id="IPR003137">
    <property type="entry name" value="PA_domain"/>
</dbReference>
<dbReference type="OrthoDB" id="3646048at2"/>
<feature type="domain" description="PA" evidence="2">
    <location>
        <begin position="148"/>
        <end position="215"/>
    </location>
</feature>
<feature type="domain" description="Transferrin receptor-like dimerisation" evidence="3">
    <location>
        <begin position="619"/>
        <end position="726"/>
    </location>
</feature>
<dbReference type="SUPFAM" id="SSF53187">
    <property type="entry name" value="Zn-dependent exopeptidases"/>
    <property type="match status" value="1"/>
</dbReference>
<comment type="caution">
    <text evidence="5">The sequence shown here is derived from an EMBL/GenBank/DDBJ whole genome shotgun (WGS) entry which is preliminary data.</text>
</comment>
<protein>
    <submittedName>
        <fullName evidence="5">Folate hydrolase</fullName>
    </submittedName>
</protein>
<evidence type="ECO:0000259" key="4">
    <source>
        <dbReference type="Pfam" id="PF04389"/>
    </source>
</evidence>
<dbReference type="CDD" id="cd02121">
    <property type="entry name" value="PA_GCPII_like"/>
    <property type="match status" value="1"/>
</dbReference>
<sequence length="736" mass="81609">MKYTLTTILGLMLTLGVLSAQKSSIMGFSAQAAEQQKALEAKLDSYLNAENLDEWMKYMTARPHHVGSPYDKAVVDYMADKFRSWGYDVEVEKFDVLFPTPKVRLLELTAPEKFTASLTEPPVDGDASSAQTEEALPPYNCFSIDGDVEAELVFVNYGVPADYEELEKRGIDVKGKIVIAKYQGSWRGIKPKVAAEKGAIGCIIYSDPRDDGYFQGDVYPEGPYKNEYGVQRGAVMDLPLFPGDPLTPGYGATDDAERLEIEDSPALTKIPVLPISYHDAQPLLEALGGPVAPGSWRGALPITYHLGPGPAKVRLKLEFNWELRPAYDVIAKMRGSEYPDEWVIRGNHHDAWVHGANDPVSGMVTVMEEARAVAELAKTGWKPKRTIVYCAWGAEEPGLLGSTEWVETHADELKEKAVAYINTDGTGRGFLFAGGSHTLEQFFDQITRDVQDPQKDVTLFERRNALGMVNGAPKMSHYKLSALGSGSDYSPFFQHLGIASFNMGFGGESSGGEYHTMYDSYEHYSRFKDPGFQYGTTLVKVAGRTTLRLADAEVLPFEFNQFTSTLSGYIDEVTKLADNLRSQTEKENMLIREGLYDLAADPEETFVVPEIKEEVPYLNFAPLQNGLHAIEKQAKAYAKVQTSDLPKAKKQSLNQLLKDMERALTRDHGLPRRPWFIHHIYAPGFYTGYGVKTLPGVREAIEQRDFKEAQEQIVILGEVLQGFADQIAAAVGVAGK</sequence>
<proteinExistence type="inferred from homology"/>
<dbReference type="PANTHER" id="PTHR10404">
    <property type="entry name" value="N-ACETYLATED-ALPHA-LINKED ACIDIC DIPEPTIDASE"/>
    <property type="match status" value="1"/>
</dbReference>
<dbReference type="Gene3D" id="1.20.930.40">
    <property type="entry name" value="Transferrin receptor-like, dimerisation domain"/>
    <property type="match status" value="1"/>
</dbReference>
<dbReference type="EMBL" id="PDUD01000032">
    <property type="protein sequence ID" value="PHN03412.1"/>
    <property type="molecule type" value="Genomic_DNA"/>
</dbReference>
<dbReference type="Pfam" id="PF02225">
    <property type="entry name" value="PA"/>
    <property type="match status" value="1"/>
</dbReference>
<gene>
    <name evidence="5" type="ORF">CRP01_27395</name>
</gene>
<dbReference type="Pfam" id="PF04253">
    <property type="entry name" value="TFR_dimer"/>
    <property type="match status" value="1"/>
</dbReference>
<comment type="similarity">
    <text evidence="1">Belongs to the peptidase M28 family. M28B subfamily.</text>
</comment>
<dbReference type="FunFam" id="3.40.630.10:FF:000101">
    <property type="entry name" value="N-acetylated alpha-linked acidic dipeptidase like 1"/>
    <property type="match status" value="1"/>
</dbReference>
<dbReference type="InterPro" id="IPR046450">
    <property type="entry name" value="PA_dom_sf"/>
</dbReference>
<dbReference type="PANTHER" id="PTHR10404:SF46">
    <property type="entry name" value="VACUOLAR PROTEIN SORTING-ASSOCIATED PROTEIN 70"/>
    <property type="match status" value="1"/>
</dbReference>
<keyword evidence="5" id="KW-0378">Hydrolase</keyword>
<dbReference type="Gene3D" id="3.50.30.30">
    <property type="match status" value="1"/>
</dbReference>
<evidence type="ECO:0000313" key="6">
    <source>
        <dbReference type="Proteomes" id="UP000223913"/>
    </source>
</evidence>
<dbReference type="Pfam" id="PF04389">
    <property type="entry name" value="Peptidase_M28"/>
    <property type="match status" value="1"/>
</dbReference>
<evidence type="ECO:0000313" key="5">
    <source>
        <dbReference type="EMBL" id="PHN03412.1"/>
    </source>
</evidence>
<evidence type="ECO:0000259" key="2">
    <source>
        <dbReference type="Pfam" id="PF02225"/>
    </source>
</evidence>
<dbReference type="SUPFAM" id="SSF52025">
    <property type="entry name" value="PA domain"/>
    <property type="match status" value="1"/>
</dbReference>
<dbReference type="Proteomes" id="UP000223913">
    <property type="component" value="Unassembled WGS sequence"/>
</dbReference>
<dbReference type="GO" id="GO:0016787">
    <property type="term" value="F:hydrolase activity"/>
    <property type="evidence" value="ECO:0007669"/>
    <property type="project" value="UniProtKB-KW"/>
</dbReference>
<name>A0A2D0N4D3_FLAN2</name>
<dbReference type="Gene3D" id="3.40.630.10">
    <property type="entry name" value="Zn peptidases"/>
    <property type="match status" value="1"/>
</dbReference>
<dbReference type="InterPro" id="IPR007365">
    <property type="entry name" value="TFR-like_dimer_dom"/>
</dbReference>
<reference evidence="5 6" key="1">
    <citation type="submission" date="2017-10" db="EMBL/GenBank/DDBJ databases">
        <title>The draft genome sequence of Lewinella nigricans NBRC 102662.</title>
        <authorList>
            <person name="Wang K."/>
        </authorList>
    </citation>
    <scope>NUCLEOTIDE SEQUENCE [LARGE SCALE GENOMIC DNA]</scope>
    <source>
        <strain evidence="5 6">NBRC 102662</strain>
    </source>
</reference>
<dbReference type="SUPFAM" id="SSF47672">
    <property type="entry name" value="Transferrin receptor-like dimerisation domain"/>
    <property type="match status" value="1"/>
</dbReference>
<dbReference type="RefSeq" id="WP_099153248.1">
    <property type="nucleotide sequence ID" value="NZ_PDUD01000032.1"/>
</dbReference>
<evidence type="ECO:0000259" key="3">
    <source>
        <dbReference type="Pfam" id="PF04253"/>
    </source>
</evidence>
<evidence type="ECO:0000256" key="1">
    <source>
        <dbReference type="ARBA" id="ARBA00005634"/>
    </source>
</evidence>
<accession>A0A2D0N4D3</accession>
<dbReference type="InterPro" id="IPR007484">
    <property type="entry name" value="Peptidase_M28"/>
</dbReference>
<dbReference type="InterPro" id="IPR039373">
    <property type="entry name" value="Peptidase_M28B"/>
</dbReference>